<dbReference type="EMBL" id="AMZH03007295">
    <property type="protein sequence ID" value="RRT61682.1"/>
    <property type="molecule type" value="Genomic_DNA"/>
</dbReference>
<sequence>MVEPNPDLARSHTYTAASAAAMPHRRSPFPEPPLLPTPSSSASGLAVKDSRVRAFYEILSRAPPAEVESVLSRCGITPLPEHVEVVLRLCYAFPAAAVKFFRWSGLSLKHTPYAWNIMVDILGNNRMFEPMWDAIRSMKQEGALSIATFASAFGSYCAAGLIKEAVMTFDVMDRYGIPQDVVVVNSLLSAICREDGRMADAADFFDRVKGTVAPDADTFAILLEGWEKEGNVTRAKNTFGEMVIRVGWNAENMSAYDAFLTTLVRGSQPDEAVKFLKVMKGKNCLPGLKFFGNALHILIQQNDHVHALAVWNLMVTDSGLIPSLVMCNSMITLLCNNGNLDAAYHLLDEMPYYGVFPDRLTYNTIFDCLIRNKRAREAESFFTEMLKNEQLPSPKNCAAAIRMFFDQYNPSAAVEVWGFMTEVCVLLDDECANELLLGFQELGRLSELRRYADEMLDRGIELRASTVEKLKTAFYKAGRQDAYDRIVRRLKQH</sequence>
<reference evidence="5 6" key="1">
    <citation type="journal article" date="2014" name="Agronomy (Basel)">
        <title>A Draft Genome Sequence for Ensete ventricosum, the Drought-Tolerant Tree Against Hunger.</title>
        <authorList>
            <person name="Harrison J."/>
            <person name="Moore K.A."/>
            <person name="Paszkiewicz K."/>
            <person name="Jones T."/>
            <person name="Grant M."/>
            <person name="Ambacheew D."/>
            <person name="Muzemil S."/>
            <person name="Studholme D.J."/>
        </authorList>
    </citation>
    <scope>NUCLEOTIDE SEQUENCE [LARGE SCALE GENOMIC DNA]</scope>
</reference>
<evidence type="ECO:0000256" key="3">
    <source>
        <dbReference type="PROSITE-ProRule" id="PRU00708"/>
    </source>
</evidence>
<accession>A0A426ZCL5</accession>
<dbReference type="NCBIfam" id="TIGR00756">
    <property type="entry name" value="PPR"/>
    <property type="match status" value="2"/>
</dbReference>
<dbReference type="Proteomes" id="UP000287651">
    <property type="component" value="Unassembled WGS sequence"/>
</dbReference>
<proteinExistence type="inferred from homology"/>
<evidence type="ECO:0008006" key="7">
    <source>
        <dbReference type="Google" id="ProtNLM"/>
    </source>
</evidence>
<evidence type="ECO:0000256" key="4">
    <source>
        <dbReference type="SAM" id="MobiDB-lite"/>
    </source>
</evidence>
<protein>
    <recommendedName>
        <fullName evidence="7">Pentacotripeptide-repeat region of PRORP domain-containing protein</fullName>
    </recommendedName>
</protein>
<keyword evidence="2" id="KW-0677">Repeat</keyword>
<feature type="repeat" description="PPR" evidence="3">
    <location>
        <begin position="252"/>
        <end position="286"/>
    </location>
</feature>
<dbReference type="Pfam" id="PF01535">
    <property type="entry name" value="PPR"/>
    <property type="match status" value="3"/>
</dbReference>
<comment type="caution">
    <text evidence="5">The sequence shown here is derived from an EMBL/GenBank/DDBJ whole genome shotgun (WGS) entry which is preliminary data.</text>
</comment>
<feature type="repeat" description="PPR" evidence="3">
    <location>
        <begin position="323"/>
        <end position="357"/>
    </location>
</feature>
<feature type="repeat" description="PPR" evidence="3">
    <location>
        <begin position="358"/>
        <end position="392"/>
    </location>
</feature>
<organism evidence="5 6">
    <name type="scientific">Ensete ventricosum</name>
    <name type="common">Abyssinian banana</name>
    <name type="synonym">Musa ensete</name>
    <dbReference type="NCBI Taxonomy" id="4639"/>
    <lineage>
        <taxon>Eukaryota</taxon>
        <taxon>Viridiplantae</taxon>
        <taxon>Streptophyta</taxon>
        <taxon>Embryophyta</taxon>
        <taxon>Tracheophyta</taxon>
        <taxon>Spermatophyta</taxon>
        <taxon>Magnoliopsida</taxon>
        <taxon>Liliopsida</taxon>
        <taxon>Zingiberales</taxon>
        <taxon>Musaceae</taxon>
        <taxon>Ensete</taxon>
    </lineage>
</organism>
<evidence type="ECO:0000256" key="2">
    <source>
        <dbReference type="ARBA" id="ARBA00022737"/>
    </source>
</evidence>
<feature type="region of interest" description="Disordered" evidence="4">
    <location>
        <begin position="18"/>
        <end position="43"/>
    </location>
</feature>
<evidence type="ECO:0000313" key="5">
    <source>
        <dbReference type="EMBL" id="RRT61682.1"/>
    </source>
</evidence>
<dbReference type="PROSITE" id="PS51375">
    <property type="entry name" value="PPR"/>
    <property type="match status" value="3"/>
</dbReference>
<dbReference type="AlphaFoldDB" id="A0A426ZCL5"/>
<dbReference type="GO" id="GO:0003729">
    <property type="term" value="F:mRNA binding"/>
    <property type="evidence" value="ECO:0007669"/>
    <property type="project" value="TreeGrafter"/>
</dbReference>
<dbReference type="PANTHER" id="PTHR47938:SF35">
    <property type="entry name" value="PENTATRICOPEPTIDE REPEAT-CONTAINING PROTEIN 4, MITOCHONDRIAL-RELATED"/>
    <property type="match status" value="1"/>
</dbReference>
<dbReference type="Gene3D" id="1.25.40.10">
    <property type="entry name" value="Tetratricopeptide repeat domain"/>
    <property type="match status" value="2"/>
</dbReference>
<gene>
    <name evidence="5" type="ORF">B296_00043435</name>
</gene>
<dbReference type="Pfam" id="PF13041">
    <property type="entry name" value="PPR_2"/>
    <property type="match status" value="1"/>
</dbReference>
<name>A0A426ZCL5_ENSVE</name>
<dbReference type="InterPro" id="IPR002885">
    <property type="entry name" value="PPR_rpt"/>
</dbReference>
<comment type="similarity">
    <text evidence="1">Belongs to the PPR family. P subfamily.</text>
</comment>
<dbReference type="PANTHER" id="PTHR47938">
    <property type="entry name" value="RESPIRATORY COMPLEX I CHAPERONE (CIA84), PUTATIVE (AFU_ORTHOLOGUE AFUA_2G06020)-RELATED"/>
    <property type="match status" value="1"/>
</dbReference>
<dbReference type="InterPro" id="IPR011990">
    <property type="entry name" value="TPR-like_helical_dom_sf"/>
</dbReference>
<evidence type="ECO:0000313" key="6">
    <source>
        <dbReference type="Proteomes" id="UP000287651"/>
    </source>
</evidence>
<evidence type="ECO:0000256" key="1">
    <source>
        <dbReference type="ARBA" id="ARBA00007626"/>
    </source>
</evidence>